<accession>A0A6H1ZQW2</accession>
<proteinExistence type="predicted"/>
<name>A0A6H1ZQW2_9ZZZZ</name>
<dbReference type="EMBL" id="MT144148">
    <property type="protein sequence ID" value="QJA49665.1"/>
    <property type="molecule type" value="Genomic_DNA"/>
</dbReference>
<evidence type="ECO:0000313" key="2">
    <source>
        <dbReference type="EMBL" id="QJI03475.1"/>
    </source>
</evidence>
<sequence>MITGEFNELDQICKTHKCPEHPDMALTVAWLTTGQFAVRCGADHFPEEVTRIPTLTEAYKQGEDIPEPLAGNIVKGQQRRARAAGAAVIPFVLGEVPKRDSETGELLTPEAIQALIDYAEKYGLDAYRGHVCLFHGDPYITVDGYFYKAKREKIPYSLTGRPLTRDELLLHHYEDDDLGYYSKVRRLDTGQEFEGYGFVKKSELTERSKKSPDRLRYPVVAGKPGNMVIKRAEWQALRRAFPIGGEE</sequence>
<gene>
    <name evidence="1" type="ORF">TM448A01423_0005</name>
    <name evidence="2" type="ORF">TM448B04554_0009</name>
</gene>
<dbReference type="AlphaFoldDB" id="A0A6H1ZQW2"/>
<evidence type="ECO:0000313" key="1">
    <source>
        <dbReference type="EMBL" id="QJA49665.1"/>
    </source>
</evidence>
<protein>
    <submittedName>
        <fullName evidence="1">Uncharacterized protein</fullName>
    </submittedName>
</protein>
<reference evidence="1" key="1">
    <citation type="submission" date="2020-03" db="EMBL/GenBank/DDBJ databases">
        <title>The deep terrestrial virosphere.</title>
        <authorList>
            <person name="Holmfeldt K."/>
            <person name="Nilsson E."/>
            <person name="Simone D."/>
            <person name="Lopez-Fernandez M."/>
            <person name="Wu X."/>
            <person name="de Brujin I."/>
            <person name="Lundin D."/>
            <person name="Andersson A."/>
            <person name="Bertilsson S."/>
            <person name="Dopson M."/>
        </authorList>
    </citation>
    <scope>NUCLEOTIDE SEQUENCE</scope>
    <source>
        <strain evidence="1">TM448A01423</strain>
        <strain evidence="2">TM448B04554</strain>
    </source>
</reference>
<dbReference type="EMBL" id="MT145091">
    <property type="protein sequence ID" value="QJI03475.1"/>
    <property type="molecule type" value="Genomic_DNA"/>
</dbReference>
<organism evidence="1">
    <name type="scientific">viral metagenome</name>
    <dbReference type="NCBI Taxonomy" id="1070528"/>
    <lineage>
        <taxon>unclassified sequences</taxon>
        <taxon>metagenomes</taxon>
        <taxon>organismal metagenomes</taxon>
    </lineage>
</organism>